<evidence type="ECO:0000313" key="2">
    <source>
        <dbReference type="EMBL" id="GER89616.1"/>
    </source>
</evidence>
<dbReference type="InterPro" id="IPR041633">
    <property type="entry name" value="Polbeta"/>
</dbReference>
<gene>
    <name evidence="2" type="ORF">KDW_37780</name>
</gene>
<feature type="domain" description="Polymerase beta nucleotidyltransferase" evidence="1">
    <location>
        <begin position="8"/>
        <end position="67"/>
    </location>
</feature>
<evidence type="ECO:0000259" key="1">
    <source>
        <dbReference type="Pfam" id="PF18765"/>
    </source>
</evidence>
<dbReference type="SUPFAM" id="SSF81301">
    <property type="entry name" value="Nucleotidyltransferase"/>
    <property type="match status" value="1"/>
</dbReference>
<comment type="caution">
    <text evidence="2">The sequence shown here is derived from an EMBL/GenBank/DDBJ whole genome shotgun (WGS) entry which is preliminary data.</text>
</comment>
<evidence type="ECO:0000313" key="3">
    <source>
        <dbReference type="Proteomes" id="UP000326912"/>
    </source>
</evidence>
<accession>A0A5J4KWM8</accession>
<dbReference type="EMBL" id="BKZW01000002">
    <property type="protein sequence ID" value="GER89616.1"/>
    <property type="molecule type" value="Genomic_DNA"/>
</dbReference>
<dbReference type="Gene3D" id="3.30.460.10">
    <property type="entry name" value="Beta Polymerase, domain 2"/>
    <property type="match status" value="1"/>
</dbReference>
<sequence length="106" mass="11948">MAHEILLQQIVEKLKNVQGLKAVVLGGSYASNTQRTDSDLDIGLYYEADNPLDIEHVRSIAREINDFPDPVVTDLGRWGTWVNGGAWLTIQGQRVDFLYRDLSFVT</sequence>
<proteinExistence type="predicted"/>
<organism evidence="2 3">
    <name type="scientific">Dictyobacter vulcani</name>
    <dbReference type="NCBI Taxonomy" id="2607529"/>
    <lineage>
        <taxon>Bacteria</taxon>
        <taxon>Bacillati</taxon>
        <taxon>Chloroflexota</taxon>
        <taxon>Ktedonobacteria</taxon>
        <taxon>Ktedonobacterales</taxon>
        <taxon>Dictyobacteraceae</taxon>
        <taxon>Dictyobacter</taxon>
    </lineage>
</organism>
<dbReference type="Pfam" id="PF18765">
    <property type="entry name" value="Polbeta"/>
    <property type="match status" value="1"/>
</dbReference>
<dbReference type="RefSeq" id="WP_151757487.1">
    <property type="nucleotide sequence ID" value="NZ_BKZW01000002.1"/>
</dbReference>
<dbReference type="AlphaFoldDB" id="A0A5J4KWM8"/>
<dbReference type="Proteomes" id="UP000326912">
    <property type="component" value="Unassembled WGS sequence"/>
</dbReference>
<keyword evidence="3" id="KW-1185">Reference proteome</keyword>
<protein>
    <recommendedName>
        <fullName evidence="1">Polymerase beta nucleotidyltransferase domain-containing protein</fullName>
    </recommendedName>
</protein>
<name>A0A5J4KWM8_9CHLR</name>
<reference evidence="2 3" key="1">
    <citation type="submission" date="2019-10" db="EMBL/GenBank/DDBJ databases">
        <title>Dictyobacter vulcani sp. nov., within the class Ktedonobacteria, isolated from soil of volcanic Mt. Zao.</title>
        <authorList>
            <person name="Zheng Y."/>
            <person name="Wang C.M."/>
            <person name="Sakai Y."/>
            <person name="Abe K."/>
            <person name="Yokota A."/>
            <person name="Yabe S."/>
        </authorList>
    </citation>
    <scope>NUCLEOTIDE SEQUENCE [LARGE SCALE GENOMIC DNA]</scope>
    <source>
        <strain evidence="2 3">W12</strain>
    </source>
</reference>
<dbReference type="InterPro" id="IPR043519">
    <property type="entry name" value="NT_sf"/>
</dbReference>
<dbReference type="CDD" id="cd05403">
    <property type="entry name" value="NT_KNTase_like"/>
    <property type="match status" value="1"/>
</dbReference>